<reference evidence="2" key="1">
    <citation type="submission" date="2021-03" db="EMBL/GenBank/DDBJ databases">
        <title>Bacillus suaedae sp. nov., isolated from Suaeda aralocaspica.</title>
        <authorList>
            <person name="Lei R.F.R."/>
        </authorList>
    </citation>
    <scope>NUCLEOTIDE SEQUENCE</scope>
    <source>
        <strain evidence="2">YZJH907-2</strain>
    </source>
</reference>
<sequence>MSREDEQYTDFTNVETQRTFLTAEEFPEGFYGSPRGVNEPVKNKETPWTHGQQYYSNSSYEFRNLHQDLPRQFPAAHHTHDEDNKDREEPYKDAPL</sequence>
<protein>
    <recommendedName>
        <fullName evidence="4">Cytosolic protein</fullName>
    </recommendedName>
</protein>
<dbReference type="AlphaFoldDB" id="A0A940WUM6"/>
<keyword evidence="3" id="KW-1185">Reference proteome</keyword>
<feature type="region of interest" description="Disordered" evidence="1">
    <location>
        <begin position="70"/>
        <end position="96"/>
    </location>
</feature>
<proteinExistence type="predicted"/>
<gene>
    <name evidence="2" type="ORF">J7W16_18205</name>
</gene>
<organism evidence="2 3">
    <name type="scientific">Halalkalibacter suaedae</name>
    <dbReference type="NCBI Taxonomy" id="2822140"/>
    <lineage>
        <taxon>Bacteria</taxon>
        <taxon>Bacillati</taxon>
        <taxon>Bacillota</taxon>
        <taxon>Bacilli</taxon>
        <taxon>Bacillales</taxon>
        <taxon>Bacillaceae</taxon>
        <taxon>Halalkalibacter</taxon>
    </lineage>
</organism>
<accession>A0A940WUM6</accession>
<name>A0A940WUM6_9BACI</name>
<evidence type="ECO:0000313" key="2">
    <source>
        <dbReference type="EMBL" id="MBP3953059.1"/>
    </source>
</evidence>
<evidence type="ECO:0000256" key="1">
    <source>
        <dbReference type="SAM" id="MobiDB-lite"/>
    </source>
</evidence>
<feature type="region of interest" description="Disordered" evidence="1">
    <location>
        <begin position="27"/>
        <end position="48"/>
    </location>
</feature>
<dbReference type="Proteomes" id="UP000678228">
    <property type="component" value="Unassembled WGS sequence"/>
</dbReference>
<evidence type="ECO:0008006" key="4">
    <source>
        <dbReference type="Google" id="ProtNLM"/>
    </source>
</evidence>
<dbReference type="EMBL" id="JAGKSQ010000009">
    <property type="protein sequence ID" value="MBP3953059.1"/>
    <property type="molecule type" value="Genomic_DNA"/>
</dbReference>
<evidence type="ECO:0000313" key="3">
    <source>
        <dbReference type="Proteomes" id="UP000678228"/>
    </source>
</evidence>
<feature type="compositionally biased region" description="Basic and acidic residues" evidence="1">
    <location>
        <begin position="78"/>
        <end position="96"/>
    </location>
</feature>
<dbReference type="RefSeq" id="WP_210598916.1">
    <property type="nucleotide sequence ID" value="NZ_JAGKSQ010000009.1"/>
</dbReference>
<comment type="caution">
    <text evidence="2">The sequence shown here is derived from an EMBL/GenBank/DDBJ whole genome shotgun (WGS) entry which is preliminary data.</text>
</comment>